<reference evidence="1 2" key="1">
    <citation type="submission" date="2017-06" db="EMBL/GenBank/DDBJ databases">
        <title>Genome sequence of Bacillus sonorensis strain SRCM101395.</title>
        <authorList>
            <person name="Cho S.H."/>
        </authorList>
    </citation>
    <scope>NUCLEOTIDE SEQUENCE [LARGE SCALE GENOMIC DNA]</scope>
    <source>
        <strain evidence="1 2">SRCM101395</strain>
    </source>
</reference>
<dbReference type="EMBL" id="CP021920">
    <property type="protein sequence ID" value="ASB88548.1"/>
    <property type="molecule type" value="Genomic_DNA"/>
</dbReference>
<evidence type="ECO:0000313" key="1">
    <source>
        <dbReference type="EMBL" id="ASB88548.1"/>
    </source>
</evidence>
<dbReference type="Proteomes" id="UP000196877">
    <property type="component" value="Chromosome"/>
</dbReference>
<accession>A0ABM6LHT2</accession>
<keyword evidence="2" id="KW-1185">Reference proteome</keyword>
<organism evidence="1 2">
    <name type="scientific">Bacillus sonorensis</name>
    <dbReference type="NCBI Taxonomy" id="119858"/>
    <lineage>
        <taxon>Bacteria</taxon>
        <taxon>Bacillati</taxon>
        <taxon>Bacillota</taxon>
        <taxon>Bacilli</taxon>
        <taxon>Bacillales</taxon>
        <taxon>Bacillaceae</taxon>
        <taxon>Bacillus</taxon>
    </lineage>
</organism>
<name>A0ABM6LHT2_9BACI</name>
<sequence length="38" mass="4624">MNQKEMVFSAIFLFQPRNRYNNKEAWYKTESLVLVVKT</sequence>
<evidence type="ECO:0000313" key="2">
    <source>
        <dbReference type="Proteomes" id="UP000196877"/>
    </source>
</evidence>
<protein>
    <submittedName>
        <fullName evidence="1">Uncharacterized protein</fullName>
    </submittedName>
</protein>
<proteinExistence type="predicted"/>
<gene>
    <name evidence="1" type="ORF">S101395_02040</name>
</gene>